<feature type="active site" description="Proton donor" evidence="8">
    <location>
        <position position="219"/>
    </location>
</feature>
<comment type="similarity">
    <text evidence="3">Belongs to the glycosyl hydrolase 43 family.</text>
</comment>
<dbReference type="PANTHER" id="PTHR43301">
    <property type="entry name" value="ARABINAN ENDO-1,5-ALPHA-L-ARABINOSIDASE"/>
    <property type="match status" value="1"/>
</dbReference>
<evidence type="ECO:0000256" key="8">
    <source>
        <dbReference type="PIRSR" id="PIRSR606710-1"/>
    </source>
</evidence>
<evidence type="ECO:0000313" key="11">
    <source>
        <dbReference type="EMBL" id="KAF8704351.1"/>
    </source>
</evidence>
<dbReference type="InterPro" id="IPR050727">
    <property type="entry name" value="GH43_arabinanases"/>
</dbReference>
<keyword evidence="6" id="KW-0326">Glycosidase</keyword>
<dbReference type="Gene3D" id="2.115.10.20">
    <property type="entry name" value="Glycosyl hydrolase domain, family 43"/>
    <property type="match status" value="1"/>
</dbReference>
<accession>A0A8H7HP19</accession>
<dbReference type="InterPro" id="IPR016840">
    <property type="entry name" value="Glyco_hydro_43_endo_a_Ara-ase"/>
</dbReference>
<dbReference type="GO" id="GO:0046558">
    <property type="term" value="F:arabinan endo-1,5-alpha-L-arabinosidase activity"/>
    <property type="evidence" value="ECO:0007669"/>
    <property type="project" value="UniProtKB-EC"/>
</dbReference>
<comment type="caution">
    <text evidence="11">The sequence shown here is derived from an EMBL/GenBank/DDBJ whole genome shotgun (WGS) entry which is preliminary data.</text>
</comment>
<keyword evidence="5 11" id="KW-0378">Hydrolase</keyword>
<evidence type="ECO:0000256" key="4">
    <source>
        <dbReference type="ARBA" id="ARBA00012586"/>
    </source>
</evidence>
<dbReference type="Pfam" id="PF04616">
    <property type="entry name" value="Glyco_hydro_43"/>
    <property type="match status" value="1"/>
</dbReference>
<organism evidence="11 12">
    <name type="scientific">Rhizoctonia solani</name>
    <dbReference type="NCBI Taxonomy" id="456999"/>
    <lineage>
        <taxon>Eukaryota</taxon>
        <taxon>Fungi</taxon>
        <taxon>Dikarya</taxon>
        <taxon>Basidiomycota</taxon>
        <taxon>Agaricomycotina</taxon>
        <taxon>Agaricomycetes</taxon>
        <taxon>Cantharellales</taxon>
        <taxon>Ceratobasidiaceae</taxon>
        <taxon>Rhizoctonia</taxon>
    </lineage>
</organism>
<keyword evidence="10" id="KW-0732">Signal</keyword>
<comment type="pathway">
    <text evidence="2">Glycan metabolism; L-arabinan degradation.</text>
</comment>
<evidence type="ECO:0000313" key="12">
    <source>
        <dbReference type="Proteomes" id="UP000602905"/>
    </source>
</evidence>
<dbReference type="EMBL" id="JACYCD010000056">
    <property type="protein sequence ID" value="KAF8704351.1"/>
    <property type="molecule type" value="Genomic_DNA"/>
</dbReference>
<evidence type="ECO:0000256" key="2">
    <source>
        <dbReference type="ARBA" id="ARBA00004834"/>
    </source>
</evidence>
<proteinExistence type="inferred from homology"/>
<comment type="catalytic activity">
    <reaction evidence="1">
        <text>Endohydrolysis of (1-&gt;5)-alpha-arabinofuranosidic linkages in (1-&gt;5)-arabinans.</text>
        <dbReference type="EC" id="3.2.1.99"/>
    </reaction>
</comment>
<evidence type="ECO:0000256" key="9">
    <source>
        <dbReference type="PIRSR" id="PIRSR606710-2"/>
    </source>
</evidence>
<dbReference type="InterPro" id="IPR006710">
    <property type="entry name" value="Glyco_hydro_43"/>
</dbReference>
<dbReference type="OrthoDB" id="195678at2759"/>
<protein>
    <recommendedName>
        <fullName evidence="4">arabinan endo-1,5-alpha-L-arabinosidase</fullName>
        <ecNumber evidence="4">3.2.1.99</ecNumber>
    </recommendedName>
    <alternativeName>
        <fullName evidence="7">Endo-1,5-alpha-L-arabinanase A</fullName>
    </alternativeName>
</protein>
<evidence type="ECO:0000256" key="5">
    <source>
        <dbReference type="ARBA" id="ARBA00022801"/>
    </source>
</evidence>
<feature type="site" description="Important for catalytic activity, responsible for pKa modulation of the active site Glu and correct orientation of both the proton donor and substrate" evidence="9">
    <location>
        <position position="167"/>
    </location>
</feature>
<feature type="chain" id="PRO_5034841447" description="arabinan endo-1,5-alpha-L-arabinosidase" evidence="10">
    <location>
        <begin position="22"/>
        <end position="328"/>
    </location>
</feature>
<dbReference type="PIRSF" id="PIRSF026534">
    <property type="entry name" value="Endo_alpha-L-arabinosidase"/>
    <property type="match status" value="1"/>
</dbReference>
<sequence>MRLTLSSITLSTLSLVGYVLAAYPNPGAFGYLSQPLICVLSNKKGKVTGSIDVHDPSICWDSAGKYFLFSTAPGIAVRTSTDRTNWSYVGTVWSKGQATWTDKYTSTTGGNGNLCAVWEQLYYAASSFGSRNSAIFFATSTTGLPNSWTNQGLVLSTTNSDDYNAIDPSLIIDGNNWWLTFGSFWSGIKLVPLGSNTGKPSGSTIYSLAKRTAGGGAVEAPMLIKNGNYYYLFTSWDKCCDGTSSTYNIRVGRSTSITGPYVDESGVALMSGGGTEILGSHGSIIGPGGQSVFKDTDGWVIDYHYYTSTGSLLGINLLNFASGWPVVD</sequence>
<dbReference type="AlphaFoldDB" id="A0A8H7HP19"/>
<evidence type="ECO:0000256" key="3">
    <source>
        <dbReference type="ARBA" id="ARBA00009865"/>
    </source>
</evidence>
<evidence type="ECO:0000256" key="1">
    <source>
        <dbReference type="ARBA" id="ARBA00000375"/>
    </source>
</evidence>
<feature type="non-terminal residue" evidence="11">
    <location>
        <position position="1"/>
    </location>
</feature>
<evidence type="ECO:0000256" key="7">
    <source>
        <dbReference type="ARBA" id="ARBA00042202"/>
    </source>
</evidence>
<dbReference type="SUPFAM" id="SSF75005">
    <property type="entry name" value="Arabinanase/levansucrase/invertase"/>
    <property type="match status" value="1"/>
</dbReference>
<dbReference type="CDD" id="cd08998">
    <property type="entry name" value="GH43_Arb43a-like"/>
    <property type="match status" value="1"/>
</dbReference>
<dbReference type="GO" id="GO:0031222">
    <property type="term" value="P:arabinan catabolic process"/>
    <property type="evidence" value="ECO:0007669"/>
    <property type="project" value="UniProtKB-UniPathway"/>
</dbReference>
<dbReference type="Proteomes" id="UP000602905">
    <property type="component" value="Unassembled WGS sequence"/>
</dbReference>
<dbReference type="PANTHER" id="PTHR43301:SF3">
    <property type="entry name" value="ARABINAN ENDO-1,5-ALPHA-L-ARABINOSIDASE A-RELATED"/>
    <property type="match status" value="1"/>
</dbReference>
<evidence type="ECO:0000256" key="6">
    <source>
        <dbReference type="ARBA" id="ARBA00023295"/>
    </source>
</evidence>
<evidence type="ECO:0000256" key="10">
    <source>
        <dbReference type="SAM" id="SignalP"/>
    </source>
</evidence>
<name>A0A8H7HP19_9AGAM</name>
<feature type="active site" description="Proton acceptor" evidence="8">
    <location>
        <position position="55"/>
    </location>
</feature>
<feature type="signal peptide" evidence="10">
    <location>
        <begin position="1"/>
        <end position="21"/>
    </location>
</feature>
<dbReference type="UniPathway" id="UPA00667"/>
<gene>
    <name evidence="11" type="ORF">RHS03_06133</name>
</gene>
<reference evidence="11" key="1">
    <citation type="submission" date="2020-09" db="EMBL/GenBank/DDBJ databases">
        <title>Comparative genome analyses of four rice-infecting Rhizoctonia solani isolates reveal extensive enrichment of homogalacturonan modification genes.</title>
        <authorList>
            <person name="Lee D.-Y."/>
            <person name="Jeon J."/>
            <person name="Kim K.-T."/>
            <person name="Cheong K."/>
            <person name="Song H."/>
            <person name="Choi G."/>
            <person name="Ko J."/>
            <person name="Opiyo S.O."/>
            <person name="Zuo S."/>
            <person name="Madhav S."/>
            <person name="Lee Y.-H."/>
            <person name="Wang G.-L."/>
        </authorList>
    </citation>
    <scope>NUCLEOTIDE SEQUENCE</scope>
    <source>
        <strain evidence="11">AG1-IA WGL</strain>
    </source>
</reference>
<dbReference type="InterPro" id="IPR023296">
    <property type="entry name" value="Glyco_hydro_beta-prop_sf"/>
</dbReference>
<dbReference type="EC" id="3.2.1.99" evidence="4"/>